<comment type="caution">
    <text evidence="1">The sequence shown here is derived from an EMBL/GenBank/DDBJ whole genome shotgun (WGS) entry which is preliminary data.</text>
</comment>
<reference evidence="1 2" key="1">
    <citation type="journal article" date="2015" name="Nature">
        <title>rRNA introns, odd ribosomes, and small enigmatic genomes across a large radiation of phyla.</title>
        <authorList>
            <person name="Brown C.T."/>
            <person name="Hug L.A."/>
            <person name="Thomas B.C."/>
            <person name="Sharon I."/>
            <person name="Castelle C.J."/>
            <person name="Singh A."/>
            <person name="Wilkins M.J."/>
            <person name="Williams K.H."/>
            <person name="Banfield J.F."/>
        </authorList>
    </citation>
    <scope>NUCLEOTIDE SEQUENCE [LARGE SCALE GENOMIC DNA]</scope>
</reference>
<dbReference type="EMBL" id="LCCZ01000012">
    <property type="protein sequence ID" value="KKS44076.1"/>
    <property type="molecule type" value="Genomic_DNA"/>
</dbReference>
<proteinExistence type="predicted"/>
<accession>A0A0G1BCI6</accession>
<evidence type="ECO:0000313" key="2">
    <source>
        <dbReference type="Proteomes" id="UP000034875"/>
    </source>
</evidence>
<dbReference type="Gene3D" id="1.10.530.10">
    <property type="match status" value="1"/>
</dbReference>
<sequence length="296" mass="33312">MKIIFVATGAKGKNVVFVSDTLQSYSLGEAVRLTKEGEFGNVYVVNGRGGEYLRTSRSAPKKEQLEQLAVSSRQLFTFAQDTRYAVSTPAIARYLQLYQYTIEKGGGPLIAIDGRAKITKEAAKMKLQPHRKVIFDAAEKFNIDPYLLGAIIIDEIARFGPWESITDPLAGYFVGVNTSAGIAQVKTDTARGLIQEGYYNPNPNDPKLSPDKIKKTFRMDLYEYTKQPKHSIFFAAARMRALIDEWKKFVDLETMPEIVATLYHLPYKNPHGAPEANARGLQITEEFYQLAKEWLK</sequence>
<gene>
    <name evidence="1" type="ORF">UV05_C0012G0005</name>
</gene>
<evidence type="ECO:0000313" key="1">
    <source>
        <dbReference type="EMBL" id="KKS44076.1"/>
    </source>
</evidence>
<name>A0A0G1BCI6_9BACT</name>
<organism evidence="1 2">
    <name type="scientific">candidate division CPR1 bacterium GW2011_GWA2_42_17</name>
    <dbReference type="NCBI Taxonomy" id="1618341"/>
    <lineage>
        <taxon>Bacteria</taxon>
        <taxon>candidate division CPR1</taxon>
    </lineage>
</organism>
<dbReference type="AlphaFoldDB" id="A0A0G1BCI6"/>
<protein>
    <submittedName>
        <fullName evidence="1">Uncharacterized protein</fullName>
    </submittedName>
</protein>
<dbReference type="Proteomes" id="UP000034875">
    <property type="component" value="Unassembled WGS sequence"/>
</dbReference>